<proteinExistence type="predicted"/>
<accession>A0A660S690</accession>
<evidence type="ECO:0008006" key="3">
    <source>
        <dbReference type="Google" id="ProtNLM"/>
    </source>
</evidence>
<dbReference type="AlphaFoldDB" id="A0A660S690"/>
<comment type="caution">
    <text evidence="1">The sequence shown here is derived from an EMBL/GenBank/DDBJ whole genome shotgun (WGS) entry which is preliminary data.</text>
</comment>
<name>A0A660S690_UNCT6</name>
<evidence type="ECO:0000313" key="1">
    <source>
        <dbReference type="EMBL" id="RKX65151.1"/>
    </source>
</evidence>
<organism evidence="1 2">
    <name type="scientific">candidate division TA06 bacterium</name>
    <dbReference type="NCBI Taxonomy" id="2250710"/>
    <lineage>
        <taxon>Bacteria</taxon>
        <taxon>Bacteria division TA06</taxon>
    </lineage>
</organism>
<sequence length="173" mass="20302">NWFNTFNISIILPDKHLGIGFEYGWWPHLTNREGLTLEVPDSEYAYDNTSKWSSKWAIYYNGIFIKYYKTKSFYYGISINHFIANSEEILYAYSDSAYISYYIQRECMGGDIFCGLERHILLKRFEIIPFLKLQIGHAVEYKNNLPLDWESKKLTIGTSGVFVGIKIRFGGER</sequence>
<dbReference type="Proteomes" id="UP000282321">
    <property type="component" value="Unassembled WGS sequence"/>
</dbReference>
<evidence type="ECO:0000313" key="2">
    <source>
        <dbReference type="Proteomes" id="UP000282321"/>
    </source>
</evidence>
<gene>
    <name evidence="1" type="ORF">DRP44_06945</name>
</gene>
<dbReference type="EMBL" id="QNBC01000107">
    <property type="protein sequence ID" value="RKX65151.1"/>
    <property type="molecule type" value="Genomic_DNA"/>
</dbReference>
<feature type="non-terminal residue" evidence="1">
    <location>
        <position position="1"/>
    </location>
</feature>
<protein>
    <recommendedName>
        <fullName evidence="3">Outer membrane protein beta-barrel domain-containing protein</fullName>
    </recommendedName>
</protein>
<reference evidence="1 2" key="1">
    <citation type="submission" date="2018-06" db="EMBL/GenBank/DDBJ databases">
        <title>Extensive metabolic versatility and redundancy in microbially diverse, dynamic hydrothermal sediments.</title>
        <authorList>
            <person name="Dombrowski N."/>
            <person name="Teske A."/>
            <person name="Baker B.J."/>
        </authorList>
    </citation>
    <scope>NUCLEOTIDE SEQUENCE [LARGE SCALE GENOMIC DNA]</scope>
    <source>
        <strain evidence="1">B35_G9</strain>
    </source>
</reference>